<gene>
    <name evidence="7" type="ORF">KUCA_T00001272001</name>
</gene>
<accession>W6MTX8</accession>
<dbReference type="Pfam" id="PF13520">
    <property type="entry name" value="AA_permease_2"/>
    <property type="match status" value="1"/>
</dbReference>
<evidence type="ECO:0008006" key="9">
    <source>
        <dbReference type="Google" id="ProtNLM"/>
    </source>
</evidence>
<dbReference type="OrthoDB" id="3257095at2759"/>
<keyword evidence="3 6" id="KW-0812">Transmembrane</keyword>
<dbReference type="PIRSF" id="PIRSF006060">
    <property type="entry name" value="AA_transporter"/>
    <property type="match status" value="1"/>
</dbReference>
<evidence type="ECO:0000256" key="1">
    <source>
        <dbReference type="ARBA" id="ARBA00004141"/>
    </source>
</evidence>
<feature type="transmembrane region" description="Helical" evidence="6">
    <location>
        <begin position="177"/>
        <end position="196"/>
    </location>
</feature>
<evidence type="ECO:0000313" key="8">
    <source>
        <dbReference type="Proteomes" id="UP000019384"/>
    </source>
</evidence>
<evidence type="ECO:0000256" key="3">
    <source>
        <dbReference type="ARBA" id="ARBA00022692"/>
    </source>
</evidence>
<keyword evidence="4 6" id="KW-1133">Transmembrane helix</keyword>
<dbReference type="GO" id="GO:0006865">
    <property type="term" value="P:amino acid transport"/>
    <property type="evidence" value="ECO:0007669"/>
    <property type="project" value="InterPro"/>
</dbReference>
<proteinExistence type="predicted"/>
<evidence type="ECO:0000313" key="7">
    <source>
        <dbReference type="EMBL" id="CDK25305.1"/>
    </source>
</evidence>
<dbReference type="HOGENOM" id="CLU_004495_2_3_1"/>
<evidence type="ECO:0000256" key="2">
    <source>
        <dbReference type="ARBA" id="ARBA00022448"/>
    </source>
</evidence>
<dbReference type="InterPro" id="IPR002293">
    <property type="entry name" value="AA/rel_permease1"/>
</dbReference>
<protein>
    <recommendedName>
        <fullName evidence="9">Amino acid permease/ SLC12A domain-containing protein</fullName>
    </recommendedName>
</protein>
<name>W6MTX8_9ASCO</name>
<evidence type="ECO:0000256" key="4">
    <source>
        <dbReference type="ARBA" id="ARBA00022989"/>
    </source>
</evidence>
<dbReference type="AlphaFoldDB" id="W6MTX8"/>
<reference evidence="7" key="2">
    <citation type="submission" date="2014-02" db="EMBL/GenBank/DDBJ databases">
        <title>Complete DNA sequence of /Kuraishia capsulata/ illustrates novel genomic features among budding yeasts (/Saccharomycotina/).</title>
        <authorList>
            <person name="Morales L."/>
            <person name="Noel B."/>
            <person name="Porcel B."/>
            <person name="Marcet-Houben M."/>
            <person name="Hullo M-F."/>
            <person name="Sacerdot C."/>
            <person name="Tekaia F."/>
            <person name="Leh-Louis V."/>
            <person name="Despons L."/>
            <person name="Khanna V."/>
            <person name="Aury J-M."/>
            <person name="Barbe V."/>
            <person name="Couloux A."/>
            <person name="Labadie K."/>
            <person name="Pelletier E."/>
            <person name="Souciet J-L."/>
            <person name="Boekhout T."/>
            <person name="Gabaldon T."/>
            <person name="Wincker P."/>
            <person name="Dujon B."/>
        </authorList>
    </citation>
    <scope>NUCLEOTIDE SEQUENCE</scope>
    <source>
        <strain evidence="7">CBS 1993</strain>
    </source>
</reference>
<keyword evidence="2" id="KW-0813">Transport</keyword>
<feature type="transmembrane region" description="Helical" evidence="6">
    <location>
        <begin position="246"/>
        <end position="267"/>
    </location>
</feature>
<feature type="transmembrane region" description="Helical" evidence="6">
    <location>
        <begin position="287"/>
        <end position="308"/>
    </location>
</feature>
<dbReference type="PROSITE" id="PS00218">
    <property type="entry name" value="AMINO_ACID_PERMEASE_1"/>
    <property type="match status" value="1"/>
</dbReference>
<dbReference type="Proteomes" id="UP000019384">
    <property type="component" value="Unassembled WGS sequence"/>
</dbReference>
<feature type="transmembrane region" description="Helical" evidence="6">
    <location>
        <begin position="86"/>
        <end position="106"/>
    </location>
</feature>
<feature type="transmembrane region" description="Helical" evidence="6">
    <location>
        <begin position="54"/>
        <end position="74"/>
    </location>
</feature>
<keyword evidence="5 6" id="KW-0472">Membrane</keyword>
<feature type="transmembrane region" description="Helical" evidence="6">
    <location>
        <begin position="338"/>
        <end position="366"/>
    </location>
</feature>
<sequence>MTGSLKDKVNNQNEKGSISSAGLATKEIPDSEIGEVFKVQDGGDENALERNFDVWGVVGIVYSSIGTPLALGTYLSTVIGVGGAPFFFYTYLFAGVFSLLTAYCMAEFASVHPHSSALVYWSYLYCSPKYNRALAYLSGILSCACWIFGMTATGFFVSDLVLGLVYMHHPNYVSQTFHYYLVFLAGVIFAAGVNIFGTRLIPLISRVVNYVINLGTLFTLVALLARAHPKQTAAFAFKDVTNLTGWSSNGVVFFMSMLPTLATITLFDGACHMTDEIPNPRKNIPTVITYGYTGAYLIGLVSVLVYNFCIVNPENLLDPVGGIPLFQLYVDSLHNEKLATVSALIIIVTFLLASIGIVTSTSRLVMAFANFKGLPFAKAIGSVNTRLNAPVWAVLFVAALTCLIGLLIFASTTALNAVSGSLVATMYVSYLIPFGALVLNKNRYGKGLKPLFDLGRWGRPLNIICIVWFLFAAAWMCVPSYVPVTANTMNYTVAVLGATAFVAVVNWFAYARKHFSIDVIKETESEEENVAEIKAE</sequence>
<dbReference type="GO" id="GO:0022857">
    <property type="term" value="F:transmembrane transporter activity"/>
    <property type="evidence" value="ECO:0007669"/>
    <property type="project" value="InterPro"/>
</dbReference>
<dbReference type="GO" id="GO:0016020">
    <property type="term" value="C:membrane"/>
    <property type="evidence" value="ECO:0007669"/>
    <property type="project" value="UniProtKB-SubCell"/>
</dbReference>
<feature type="transmembrane region" description="Helical" evidence="6">
    <location>
        <begin position="133"/>
        <end position="157"/>
    </location>
</feature>
<organism evidence="7 8">
    <name type="scientific">Kuraishia capsulata CBS 1993</name>
    <dbReference type="NCBI Taxonomy" id="1382522"/>
    <lineage>
        <taxon>Eukaryota</taxon>
        <taxon>Fungi</taxon>
        <taxon>Dikarya</taxon>
        <taxon>Ascomycota</taxon>
        <taxon>Saccharomycotina</taxon>
        <taxon>Pichiomycetes</taxon>
        <taxon>Pichiales</taxon>
        <taxon>Pichiaceae</taxon>
        <taxon>Kuraishia</taxon>
    </lineage>
</organism>
<dbReference type="PANTHER" id="PTHR45649">
    <property type="entry name" value="AMINO-ACID PERMEASE BAT1"/>
    <property type="match status" value="1"/>
</dbReference>
<dbReference type="RefSeq" id="XP_022457317.1">
    <property type="nucleotide sequence ID" value="XM_022605893.1"/>
</dbReference>
<dbReference type="Gene3D" id="1.20.1740.10">
    <property type="entry name" value="Amino acid/polyamine transporter I"/>
    <property type="match status" value="1"/>
</dbReference>
<feature type="transmembrane region" description="Helical" evidence="6">
    <location>
        <begin position="387"/>
        <end position="410"/>
    </location>
</feature>
<feature type="transmembrane region" description="Helical" evidence="6">
    <location>
        <begin position="422"/>
        <end position="440"/>
    </location>
</feature>
<feature type="transmembrane region" description="Helical" evidence="6">
    <location>
        <begin position="461"/>
        <end position="482"/>
    </location>
</feature>
<dbReference type="InterPro" id="IPR004840">
    <property type="entry name" value="Amino_acid_permease_CS"/>
</dbReference>
<reference evidence="7" key="1">
    <citation type="submission" date="2013-12" db="EMBL/GenBank/DDBJ databases">
        <authorList>
            <person name="Genoscope - CEA"/>
        </authorList>
    </citation>
    <scope>NUCLEOTIDE SEQUENCE</scope>
    <source>
        <strain evidence="7">CBS 1993</strain>
    </source>
</reference>
<evidence type="ECO:0000256" key="5">
    <source>
        <dbReference type="ARBA" id="ARBA00023136"/>
    </source>
</evidence>
<feature type="transmembrane region" description="Helical" evidence="6">
    <location>
        <begin position="208"/>
        <end position="226"/>
    </location>
</feature>
<feature type="transmembrane region" description="Helical" evidence="6">
    <location>
        <begin position="488"/>
        <end position="511"/>
    </location>
</feature>
<dbReference type="PANTHER" id="PTHR45649:SF16">
    <property type="entry name" value="7-KETO 8-AMINOPELARGONIC ACID TRANSPORTER"/>
    <property type="match status" value="1"/>
</dbReference>
<comment type="subcellular location">
    <subcellularLocation>
        <location evidence="1">Membrane</location>
        <topology evidence="1">Multi-pass membrane protein</topology>
    </subcellularLocation>
</comment>
<dbReference type="GeneID" id="34518705"/>
<evidence type="ECO:0000256" key="6">
    <source>
        <dbReference type="SAM" id="Phobius"/>
    </source>
</evidence>
<dbReference type="EMBL" id="HG793125">
    <property type="protein sequence ID" value="CDK25305.1"/>
    <property type="molecule type" value="Genomic_DNA"/>
</dbReference>
<keyword evidence="8" id="KW-1185">Reference proteome</keyword>